<sequence>MAHPSHRWTNREELGTSIEEDPSEPTSDSEMMPEPKIMAPAATGDMGTFVANSLPVAAFPTPNPPVESVSSFPALPSSLRGWVREHDISGYYLWCEQRFLGTTRDSVDRARDELESRPGCSGCQCPQAENMSGSQSPNHADEAVSESSQNRQSEPMREATPRLEQATHKVIENFMIKMTELLETSMATRRNEQVPTTAADEALERFLKFRPPEFYGEVEVGLQRTLAPLPPMGFAAVVEAATKQAIGSAPTPYKYPGKGPWKPRDFKRSRGEQRTGNEGRPTLTPGGAHRECTYCGRSGHDIPRTSALRCNKYLRRRPEKQADPGYDRSNRRKE</sequence>
<proteinExistence type="predicted"/>
<evidence type="ECO:0000313" key="1">
    <source>
        <dbReference type="EMBL" id="KAI5677845.1"/>
    </source>
</evidence>
<name>A0ACC0BYW4_CATRO</name>
<protein>
    <submittedName>
        <fullName evidence="1">Uncharacterized protein</fullName>
    </submittedName>
</protein>
<dbReference type="Proteomes" id="UP001060085">
    <property type="component" value="Linkage Group LG02"/>
</dbReference>
<comment type="caution">
    <text evidence="1">The sequence shown here is derived from an EMBL/GenBank/DDBJ whole genome shotgun (WGS) entry which is preliminary data.</text>
</comment>
<accession>A0ACC0BYW4</accession>
<reference evidence="2" key="1">
    <citation type="journal article" date="2023" name="Nat. Plants">
        <title>Single-cell RNA sequencing provides a high-resolution roadmap for understanding the multicellular compartmentation of specialized metabolism.</title>
        <authorList>
            <person name="Sun S."/>
            <person name="Shen X."/>
            <person name="Li Y."/>
            <person name="Li Y."/>
            <person name="Wang S."/>
            <person name="Li R."/>
            <person name="Zhang H."/>
            <person name="Shen G."/>
            <person name="Guo B."/>
            <person name="Wei J."/>
            <person name="Xu J."/>
            <person name="St-Pierre B."/>
            <person name="Chen S."/>
            <person name="Sun C."/>
        </authorList>
    </citation>
    <scope>NUCLEOTIDE SEQUENCE [LARGE SCALE GENOMIC DNA]</scope>
</reference>
<keyword evidence="2" id="KW-1185">Reference proteome</keyword>
<dbReference type="EMBL" id="CM044702">
    <property type="protein sequence ID" value="KAI5677845.1"/>
    <property type="molecule type" value="Genomic_DNA"/>
</dbReference>
<evidence type="ECO:0000313" key="2">
    <source>
        <dbReference type="Proteomes" id="UP001060085"/>
    </source>
</evidence>
<gene>
    <name evidence="1" type="ORF">M9H77_08795</name>
</gene>
<organism evidence="1 2">
    <name type="scientific">Catharanthus roseus</name>
    <name type="common">Madagascar periwinkle</name>
    <name type="synonym">Vinca rosea</name>
    <dbReference type="NCBI Taxonomy" id="4058"/>
    <lineage>
        <taxon>Eukaryota</taxon>
        <taxon>Viridiplantae</taxon>
        <taxon>Streptophyta</taxon>
        <taxon>Embryophyta</taxon>
        <taxon>Tracheophyta</taxon>
        <taxon>Spermatophyta</taxon>
        <taxon>Magnoliopsida</taxon>
        <taxon>eudicotyledons</taxon>
        <taxon>Gunneridae</taxon>
        <taxon>Pentapetalae</taxon>
        <taxon>asterids</taxon>
        <taxon>lamiids</taxon>
        <taxon>Gentianales</taxon>
        <taxon>Apocynaceae</taxon>
        <taxon>Rauvolfioideae</taxon>
        <taxon>Vinceae</taxon>
        <taxon>Catharanthinae</taxon>
        <taxon>Catharanthus</taxon>
    </lineage>
</organism>